<organism evidence="3 4">
    <name type="scientific">Protomyces lactucae-debilis</name>
    <dbReference type="NCBI Taxonomy" id="2754530"/>
    <lineage>
        <taxon>Eukaryota</taxon>
        <taxon>Fungi</taxon>
        <taxon>Dikarya</taxon>
        <taxon>Ascomycota</taxon>
        <taxon>Taphrinomycotina</taxon>
        <taxon>Taphrinomycetes</taxon>
        <taxon>Taphrinales</taxon>
        <taxon>Protomycetaceae</taxon>
        <taxon>Protomyces</taxon>
    </lineage>
</organism>
<gene>
    <name evidence="3" type="ORF">BCR37DRAFT_385101</name>
</gene>
<proteinExistence type="predicted"/>
<evidence type="ECO:0000313" key="3">
    <source>
        <dbReference type="EMBL" id="ORY87830.1"/>
    </source>
</evidence>
<sequence>MIGVLLCANCASLASIVLLMTSAAYIYYTAVLCLLLTAMAFASLTAFIMTLNPPYKRFSTIPPSTPETEAHIPADESLCHNCLGRQRPSYNGTPVNSHDSRTLSSYYSPSGHQQKAFSILDSKSVAEFLFDEDHSLAAPAFPKTMLSVDGTSEGSHDMIPLHMVNWSSLRASESEQVSSGGLSPRLKAPSQSHSSTVARFARPKTSTFDYETRNLGIELPTSTIDPSDESCMTALDSTHRDSLPTRQGTGVHLNIQEASGCTLQQPIGLSGARLLPLQGEPSPAVRAKFLDAPAVRRPTSVRSRTSEAFMEMT</sequence>
<evidence type="ECO:0000313" key="4">
    <source>
        <dbReference type="Proteomes" id="UP000193685"/>
    </source>
</evidence>
<dbReference type="AlphaFoldDB" id="A0A1Y2FUZ9"/>
<evidence type="ECO:0000256" key="1">
    <source>
        <dbReference type="SAM" id="MobiDB-lite"/>
    </source>
</evidence>
<keyword evidence="2" id="KW-1133">Transmembrane helix</keyword>
<keyword evidence="2" id="KW-0472">Membrane</keyword>
<name>A0A1Y2FUZ9_PROLT</name>
<protein>
    <submittedName>
        <fullName evidence="3">Uncharacterized protein</fullName>
    </submittedName>
</protein>
<dbReference type="GeneID" id="63786919"/>
<keyword evidence="4" id="KW-1185">Reference proteome</keyword>
<keyword evidence="2" id="KW-0812">Transmembrane</keyword>
<comment type="caution">
    <text evidence="3">The sequence shown here is derived from an EMBL/GenBank/DDBJ whole genome shotgun (WGS) entry which is preliminary data.</text>
</comment>
<feature type="transmembrane region" description="Helical" evidence="2">
    <location>
        <begin position="24"/>
        <end position="49"/>
    </location>
</feature>
<feature type="region of interest" description="Disordered" evidence="1">
    <location>
        <begin position="175"/>
        <end position="198"/>
    </location>
</feature>
<dbReference type="Proteomes" id="UP000193685">
    <property type="component" value="Unassembled WGS sequence"/>
</dbReference>
<reference evidence="3 4" key="1">
    <citation type="submission" date="2016-07" db="EMBL/GenBank/DDBJ databases">
        <title>Pervasive Adenine N6-methylation of Active Genes in Fungi.</title>
        <authorList>
            <consortium name="DOE Joint Genome Institute"/>
            <person name="Mondo S.J."/>
            <person name="Dannebaum R.O."/>
            <person name="Kuo R.C."/>
            <person name="Labutti K."/>
            <person name="Haridas S."/>
            <person name="Kuo A."/>
            <person name="Salamov A."/>
            <person name="Ahrendt S.R."/>
            <person name="Lipzen A."/>
            <person name="Sullivan W."/>
            <person name="Andreopoulos W.B."/>
            <person name="Clum A."/>
            <person name="Lindquist E."/>
            <person name="Daum C."/>
            <person name="Ramamoorthy G.K."/>
            <person name="Gryganskyi A."/>
            <person name="Culley D."/>
            <person name="Magnuson J.K."/>
            <person name="James T.Y."/>
            <person name="O'Malley M.A."/>
            <person name="Stajich J.E."/>
            <person name="Spatafora J.W."/>
            <person name="Visel A."/>
            <person name="Grigoriev I.V."/>
        </authorList>
    </citation>
    <scope>NUCLEOTIDE SEQUENCE [LARGE SCALE GENOMIC DNA]</scope>
    <source>
        <strain evidence="3 4">12-1054</strain>
    </source>
</reference>
<accession>A0A1Y2FUZ9</accession>
<dbReference type="EMBL" id="MCFI01000001">
    <property type="protein sequence ID" value="ORY87830.1"/>
    <property type="molecule type" value="Genomic_DNA"/>
</dbReference>
<evidence type="ECO:0000256" key="2">
    <source>
        <dbReference type="SAM" id="Phobius"/>
    </source>
</evidence>
<dbReference type="RefSeq" id="XP_040728325.1">
    <property type="nucleotide sequence ID" value="XM_040870320.1"/>
</dbReference>